<evidence type="ECO:0000256" key="3">
    <source>
        <dbReference type="ARBA" id="ARBA00023602"/>
    </source>
</evidence>
<accession>A0AAV9X6L7</accession>
<reference evidence="6 7" key="1">
    <citation type="submission" date="2019-10" db="EMBL/GenBank/DDBJ databases">
        <authorList>
            <person name="Palmer J.M."/>
        </authorList>
    </citation>
    <scope>NUCLEOTIDE SEQUENCE [LARGE SCALE GENOMIC DNA]</scope>
    <source>
        <strain evidence="6 7">TWF694</strain>
    </source>
</reference>
<dbReference type="GO" id="GO:0005634">
    <property type="term" value="C:nucleus"/>
    <property type="evidence" value="ECO:0007669"/>
    <property type="project" value="TreeGrafter"/>
</dbReference>
<dbReference type="SUPFAM" id="SSF48452">
    <property type="entry name" value="TPR-like"/>
    <property type="match status" value="1"/>
</dbReference>
<dbReference type="Gene3D" id="1.25.40.10">
    <property type="entry name" value="Tetratricopeptide repeat domain"/>
    <property type="match status" value="1"/>
</dbReference>
<proteinExistence type="inferred from homology"/>
<keyword evidence="2 4" id="KW-0802">TPR repeat</keyword>
<name>A0AAV9X6L7_9PEZI</name>
<feature type="domain" description="Cns1/TTC4 wheel" evidence="5">
    <location>
        <begin position="367"/>
        <end position="486"/>
    </location>
</feature>
<evidence type="ECO:0000256" key="2">
    <source>
        <dbReference type="ARBA" id="ARBA00022803"/>
    </source>
</evidence>
<dbReference type="Proteomes" id="UP001365542">
    <property type="component" value="Unassembled WGS sequence"/>
</dbReference>
<gene>
    <name evidence="6" type="ORF">TWF694_011896</name>
</gene>
<dbReference type="Pfam" id="PF14559">
    <property type="entry name" value="TPR_19"/>
    <property type="match status" value="1"/>
</dbReference>
<comment type="caution">
    <text evidence="6">The sequence shown here is derived from an EMBL/GenBank/DDBJ whole genome shotgun (WGS) entry which is preliminary data.</text>
</comment>
<evidence type="ECO:0000313" key="7">
    <source>
        <dbReference type="Proteomes" id="UP001365542"/>
    </source>
</evidence>
<dbReference type="EMBL" id="JAVHJO010000009">
    <property type="protein sequence ID" value="KAK6537728.1"/>
    <property type="molecule type" value="Genomic_DNA"/>
</dbReference>
<dbReference type="GO" id="GO:0051879">
    <property type="term" value="F:Hsp90 protein binding"/>
    <property type="evidence" value="ECO:0007669"/>
    <property type="project" value="InterPro"/>
</dbReference>
<evidence type="ECO:0000313" key="6">
    <source>
        <dbReference type="EMBL" id="KAK6537728.1"/>
    </source>
</evidence>
<dbReference type="InterPro" id="IPR011990">
    <property type="entry name" value="TPR-like_helical_dom_sf"/>
</dbReference>
<dbReference type="PANTHER" id="PTHR46035:SF1">
    <property type="entry name" value="TETRATRICOPEPTIDE REPEAT PROTEIN 4"/>
    <property type="match status" value="1"/>
</dbReference>
<dbReference type="GO" id="GO:0030544">
    <property type="term" value="F:Hsp70 protein binding"/>
    <property type="evidence" value="ECO:0007669"/>
    <property type="project" value="TreeGrafter"/>
</dbReference>
<dbReference type="PROSITE" id="PS50005">
    <property type="entry name" value="TPR"/>
    <property type="match status" value="1"/>
</dbReference>
<dbReference type="SMART" id="SM00028">
    <property type="entry name" value="TPR"/>
    <property type="match status" value="3"/>
</dbReference>
<comment type="similarity">
    <text evidence="3">Belongs to the TTC4 family.</text>
</comment>
<dbReference type="PANTHER" id="PTHR46035">
    <property type="entry name" value="TETRATRICOPEPTIDE REPEAT PROTEIN 4"/>
    <property type="match status" value="1"/>
</dbReference>
<dbReference type="CDD" id="cd21381">
    <property type="entry name" value="CTWD_TTC4"/>
    <property type="match status" value="1"/>
</dbReference>
<evidence type="ECO:0000256" key="1">
    <source>
        <dbReference type="ARBA" id="ARBA00022737"/>
    </source>
</evidence>
<keyword evidence="1" id="KW-0677">Repeat</keyword>
<sequence length="492" mass="55520">MGLFKGVLVGKTYFHCIGVGAFDSLQNSIRRGRGCREFRVIFKVPALVYLYISSQARKEKIGTQVCTYLASRVTALDNNNILKFPTMGNIILVVLPSENLPANRKTTNASSCNMATFQGNPTQIHSVAGGDSHTNYGPEVAQNSSQISEQIEKQFFATPLFMRSLDDLTDETNDAFEALKALAYEGEPHEVARNFKQQGNECYQAQNWKDAIEFYTKALAAKCSVDEINSACYANRAACNLELRNYRRAIFDCFEALKINPRNIKAWYRSARACLALDRLHEAEDCVQRGLAIDPKNTSLKTISLKINGRKQDIAMAQRARLEREQALKEKEDVLKKALLLRNITQRSTSSCQLDLPADAEVRLENPLDPDSILHFPLVILYPLHLESDFIKSVPESETMHFQLEEILSASNPPPWDRESEYTPSSVEILVEKKKYDIHGQPSLNKLGKNTSLRKALQEGKLELIDGVLCVFVVPKLRLSEFINDWKQRNPV</sequence>
<keyword evidence="7" id="KW-1185">Reference proteome</keyword>
<evidence type="ECO:0000256" key="4">
    <source>
        <dbReference type="PROSITE-ProRule" id="PRU00339"/>
    </source>
</evidence>
<dbReference type="InterPro" id="IPR044059">
    <property type="entry name" value="Csn1/TTC4_wheel"/>
</dbReference>
<organism evidence="6 7">
    <name type="scientific">Orbilia ellipsospora</name>
    <dbReference type="NCBI Taxonomy" id="2528407"/>
    <lineage>
        <taxon>Eukaryota</taxon>
        <taxon>Fungi</taxon>
        <taxon>Dikarya</taxon>
        <taxon>Ascomycota</taxon>
        <taxon>Pezizomycotina</taxon>
        <taxon>Orbiliomycetes</taxon>
        <taxon>Orbiliales</taxon>
        <taxon>Orbiliaceae</taxon>
        <taxon>Orbilia</taxon>
    </lineage>
</organism>
<dbReference type="GO" id="GO:0006457">
    <property type="term" value="P:protein folding"/>
    <property type="evidence" value="ECO:0007669"/>
    <property type="project" value="TreeGrafter"/>
</dbReference>
<feature type="repeat" description="TPR" evidence="4">
    <location>
        <begin position="264"/>
        <end position="297"/>
    </location>
</feature>
<dbReference type="AlphaFoldDB" id="A0AAV9X6L7"/>
<dbReference type="GO" id="GO:0005829">
    <property type="term" value="C:cytosol"/>
    <property type="evidence" value="ECO:0007669"/>
    <property type="project" value="TreeGrafter"/>
</dbReference>
<evidence type="ECO:0000259" key="5">
    <source>
        <dbReference type="Pfam" id="PF18972"/>
    </source>
</evidence>
<dbReference type="Pfam" id="PF18972">
    <property type="entry name" value="Wheel"/>
    <property type="match status" value="1"/>
</dbReference>
<dbReference type="InterPro" id="IPR019734">
    <property type="entry name" value="TPR_rpt"/>
</dbReference>
<protein>
    <recommendedName>
        <fullName evidence="5">Cns1/TTC4 wheel domain-containing protein</fullName>
    </recommendedName>
</protein>